<evidence type="ECO:0000313" key="10">
    <source>
        <dbReference type="Proteomes" id="UP000037151"/>
    </source>
</evidence>
<organism evidence="9 10">
    <name type="scientific">Streptomyces acidiscabies</name>
    <dbReference type="NCBI Taxonomy" id="42234"/>
    <lineage>
        <taxon>Bacteria</taxon>
        <taxon>Bacillati</taxon>
        <taxon>Actinomycetota</taxon>
        <taxon>Actinomycetes</taxon>
        <taxon>Kitasatosporales</taxon>
        <taxon>Streptomycetaceae</taxon>
        <taxon>Streptomyces</taxon>
    </lineage>
</organism>
<evidence type="ECO:0000256" key="4">
    <source>
        <dbReference type="ARBA" id="ARBA00022692"/>
    </source>
</evidence>
<dbReference type="InterPro" id="IPR050366">
    <property type="entry name" value="BP-dependent_transpt_permease"/>
</dbReference>
<keyword evidence="4 7" id="KW-0812">Transmembrane</keyword>
<dbReference type="InterPro" id="IPR000515">
    <property type="entry name" value="MetI-like"/>
</dbReference>
<dbReference type="PANTHER" id="PTHR43386">
    <property type="entry name" value="OLIGOPEPTIDE TRANSPORT SYSTEM PERMEASE PROTEIN APPC"/>
    <property type="match status" value="1"/>
</dbReference>
<name>A0A0L0K383_9ACTN</name>
<dbReference type="CDD" id="cd06261">
    <property type="entry name" value="TM_PBP2"/>
    <property type="match status" value="1"/>
</dbReference>
<dbReference type="GO" id="GO:0055085">
    <property type="term" value="P:transmembrane transport"/>
    <property type="evidence" value="ECO:0007669"/>
    <property type="project" value="InterPro"/>
</dbReference>
<evidence type="ECO:0000256" key="7">
    <source>
        <dbReference type="RuleBase" id="RU363032"/>
    </source>
</evidence>
<sequence length="313" mass="33675">MSEKTIEKPSVPDEAVLAKELEAEEKAAARQASLLRDGWADLRKRPMFIVTMIIIVALLALAVAPGLFTSRSPLSDGFCQLDNSMSGPSSGHWFGYDVQGCDIYTRTVFGTRTSIVVGVLTTLATTLVGGLLGMLAGLIGGWVDSVVSRITEIFASLPLIIGGLLIMSIFNAGNVWGVSFIMAILGWPQVFRIMRGEVIANKYHDYVAAARALGADSNRIAFRHILPNTLAPVIVITTMNLGVYISAEAALSYLGIGIQAPNISWGLMISDAQDRFLTSPHALLFPAGFLSITVLAFIMLGDVVRDAFDPKMR</sequence>
<evidence type="ECO:0000256" key="1">
    <source>
        <dbReference type="ARBA" id="ARBA00004651"/>
    </source>
</evidence>
<keyword evidence="5 7" id="KW-1133">Transmembrane helix</keyword>
<evidence type="ECO:0000256" key="2">
    <source>
        <dbReference type="ARBA" id="ARBA00022448"/>
    </source>
</evidence>
<feature type="domain" description="ABC transmembrane type-1" evidence="8">
    <location>
        <begin position="111"/>
        <end position="301"/>
    </location>
</feature>
<evidence type="ECO:0000256" key="3">
    <source>
        <dbReference type="ARBA" id="ARBA00022475"/>
    </source>
</evidence>
<dbReference type="RefSeq" id="WP_050372459.1">
    <property type="nucleotide sequence ID" value="NZ_KQ257823.1"/>
</dbReference>
<dbReference type="OrthoDB" id="9812701at2"/>
<dbReference type="EMBL" id="JPPY01000138">
    <property type="protein sequence ID" value="KND32263.1"/>
    <property type="molecule type" value="Genomic_DNA"/>
</dbReference>
<dbReference type="GO" id="GO:0005886">
    <property type="term" value="C:plasma membrane"/>
    <property type="evidence" value="ECO:0007669"/>
    <property type="project" value="UniProtKB-SubCell"/>
</dbReference>
<reference evidence="10" key="1">
    <citation type="submission" date="2014-07" db="EMBL/GenBank/DDBJ databases">
        <title>Genome sequencing of plant-pathogenic Streptomyces species.</title>
        <authorList>
            <person name="Harrison J."/>
            <person name="Sapp M."/>
            <person name="Thwaites R."/>
            <person name="Studholme D.J."/>
        </authorList>
    </citation>
    <scope>NUCLEOTIDE SEQUENCE [LARGE SCALE GENOMIC DNA]</scope>
    <source>
        <strain evidence="10">NCPPB 4445</strain>
    </source>
</reference>
<dbReference type="PATRIC" id="fig|42234.21.peg.4932"/>
<evidence type="ECO:0000256" key="6">
    <source>
        <dbReference type="ARBA" id="ARBA00023136"/>
    </source>
</evidence>
<proteinExistence type="inferred from homology"/>
<feature type="transmembrane region" description="Helical" evidence="7">
    <location>
        <begin position="283"/>
        <end position="304"/>
    </location>
</feature>
<keyword evidence="2 7" id="KW-0813">Transport</keyword>
<feature type="transmembrane region" description="Helical" evidence="7">
    <location>
        <begin position="150"/>
        <end position="170"/>
    </location>
</feature>
<dbReference type="Proteomes" id="UP000037151">
    <property type="component" value="Unassembled WGS sequence"/>
</dbReference>
<feature type="transmembrane region" description="Helical" evidence="7">
    <location>
        <begin position="46"/>
        <end position="68"/>
    </location>
</feature>
<comment type="similarity">
    <text evidence="7">Belongs to the binding-protein-dependent transport system permease family.</text>
</comment>
<evidence type="ECO:0000256" key="5">
    <source>
        <dbReference type="ARBA" id="ARBA00022989"/>
    </source>
</evidence>
<dbReference type="InterPro" id="IPR035906">
    <property type="entry name" value="MetI-like_sf"/>
</dbReference>
<dbReference type="Pfam" id="PF00528">
    <property type="entry name" value="BPD_transp_1"/>
    <property type="match status" value="1"/>
</dbReference>
<evidence type="ECO:0000313" key="9">
    <source>
        <dbReference type="EMBL" id="KND32263.1"/>
    </source>
</evidence>
<comment type="subcellular location">
    <subcellularLocation>
        <location evidence="1 7">Cell membrane</location>
        <topology evidence="1 7">Multi-pass membrane protein</topology>
    </subcellularLocation>
</comment>
<accession>A0A0L0K383</accession>
<evidence type="ECO:0000259" key="8">
    <source>
        <dbReference type="PROSITE" id="PS50928"/>
    </source>
</evidence>
<feature type="transmembrane region" description="Helical" evidence="7">
    <location>
        <begin position="115"/>
        <end position="138"/>
    </location>
</feature>
<comment type="caution">
    <text evidence="9">The sequence shown here is derived from an EMBL/GenBank/DDBJ whole genome shotgun (WGS) entry which is preliminary data.</text>
</comment>
<gene>
    <name evidence="9" type="ORF">IQ63_23845</name>
</gene>
<feature type="transmembrane region" description="Helical" evidence="7">
    <location>
        <begin position="225"/>
        <end position="245"/>
    </location>
</feature>
<dbReference type="Gene3D" id="1.10.3720.10">
    <property type="entry name" value="MetI-like"/>
    <property type="match status" value="1"/>
</dbReference>
<dbReference type="AlphaFoldDB" id="A0A0L0K383"/>
<keyword evidence="6 7" id="KW-0472">Membrane</keyword>
<dbReference type="SUPFAM" id="SSF161098">
    <property type="entry name" value="MetI-like"/>
    <property type="match status" value="1"/>
</dbReference>
<dbReference type="PANTHER" id="PTHR43386:SF6">
    <property type="entry name" value="ABC TRANSPORTER PERMEASE PROTEIN"/>
    <property type="match status" value="1"/>
</dbReference>
<protein>
    <submittedName>
        <fullName evidence="9">Peptide ABC transporter permease</fullName>
    </submittedName>
</protein>
<keyword evidence="3" id="KW-1003">Cell membrane</keyword>
<dbReference type="PROSITE" id="PS50928">
    <property type="entry name" value="ABC_TM1"/>
    <property type="match status" value="1"/>
</dbReference>